<dbReference type="GO" id="GO:0022857">
    <property type="term" value="F:transmembrane transporter activity"/>
    <property type="evidence" value="ECO:0007669"/>
    <property type="project" value="InterPro"/>
</dbReference>
<dbReference type="InterPro" id="IPR036259">
    <property type="entry name" value="MFS_trans_sf"/>
</dbReference>
<evidence type="ECO:0000256" key="7">
    <source>
        <dbReference type="SAM" id="Phobius"/>
    </source>
</evidence>
<evidence type="ECO:0000256" key="5">
    <source>
        <dbReference type="ARBA" id="ARBA00022989"/>
    </source>
</evidence>
<proteinExistence type="predicted"/>
<keyword evidence="6 7" id="KW-0472">Membrane</keyword>
<keyword evidence="3" id="KW-1003">Cell membrane</keyword>
<feature type="transmembrane region" description="Helical" evidence="7">
    <location>
        <begin position="51"/>
        <end position="74"/>
    </location>
</feature>
<keyword evidence="4 7" id="KW-0812">Transmembrane</keyword>
<dbReference type="InterPro" id="IPR004638">
    <property type="entry name" value="EmrB-like"/>
</dbReference>
<name>A0A410P5Y3_VELA1</name>
<dbReference type="RefSeq" id="WP_128700442.1">
    <property type="nucleotide sequence ID" value="NZ_CP019384.1"/>
</dbReference>
<evidence type="ECO:0000256" key="3">
    <source>
        <dbReference type="ARBA" id="ARBA00022475"/>
    </source>
</evidence>
<evidence type="ECO:0000256" key="6">
    <source>
        <dbReference type="ARBA" id="ARBA00023136"/>
    </source>
</evidence>
<evidence type="ECO:0000256" key="1">
    <source>
        <dbReference type="ARBA" id="ARBA00004651"/>
    </source>
</evidence>
<dbReference type="Gene3D" id="1.20.1720.10">
    <property type="entry name" value="Multidrug resistance protein D"/>
    <property type="match status" value="1"/>
</dbReference>
<keyword evidence="5 7" id="KW-1133">Transmembrane helix</keyword>
<feature type="transmembrane region" description="Helical" evidence="7">
    <location>
        <begin position="201"/>
        <end position="221"/>
    </location>
</feature>
<dbReference type="PANTHER" id="PTHR23501:SF174">
    <property type="entry name" value="MULTIDRUG EXPORT PROTEIN EMRB-RELATED"/>
    <property type="match status" value="1"/>
</dbReference>
<dbReference type="PROSITE" id="PS50850">
    <property type="entry name" value="MFS"/>
    <property type="match status" value="1"/>
</dbReference>
<feature type="transmembrane region" description="Helical" evidence="7">
    <location>
        <begin position="81"/>
        <end position="100"/>
    </location>
</feature>
<dbReference type="CDD" id="cd17503">
    <property type="entry name" value="MFS_LmrB_MDR_like"/>
    <property type="match status" value="1"/>
</dbReference>
<protein>
    <submittedName>
        <fullName evidence="9">MFS transporter</fullName>
    </submittedName>
</protein>
<feature type="transmembrane region" description="Helical" evidence="7">
    <location>
        <begin position="139"/>
        <end position="162"/>
    </location>
</feature>
<feature type="transmembrane region" description="Helical" evidence="7">
    <location>
        <begin position="268"/>
        <end position="292"/>
    </location>
</feature>
<feature type="transmembrane region" description="Helical" evidence="7">
    <location>
        <begin position="106"/>
        <end position="127"/>
    </location>
</feature>
<keyword evidence="2" id="KW-0813">Transport</keyword>
<dbReference type="Proteomes" id="UP000287243">
    <property type="component" value="Chromosome"/>
</dbReference>
<feature type="transmembrane region" description="Helical" evidence="7">
    <location>
        <begin position="304"/>
        <end position="325"/>
    </location>
</feature>
<dbReference type="NCBIfam" id="TIGR00711">
    <property type="entry name" value="efflux_EmrB"/>
    <property type="match status" value="1"/>
</dbReference>
<evidence type="ECO:0000313" key="9">
    <source>
        <dbReference type="EMBL" id="QAT17570.1"/>
    </source>
</evidence>
<feature type="transmembrane region" description="Helical" evidence="7">
    <location>
        <begin position="337"/>
        <end position="361"/>
    </location>
</feature>
<dbReference type="OrthoDB" id="9807274at2"/>
<feature type="transmembrane region" description="Helical" evidence="7">
    <location>
        <begin position="233"/>
        <end position="256"/>
    </location>
</feature>
<evidence type="ECO:0000259" key="8">
    <source>
        <dbReference type="PROSITE" id="PS50850"/>
    </source>
</evidence>
<dbReference type="KEGG" id="vai:BU251_07490"/>
<dbReference type="GO" id="GO:0005886">
    <property type="term" value="C:plasma membrane"/>
    <property type="evidence" value="ECO:0007669"/>
    <property type="project" value="UniProtKB-SubCell"/>
</dbReference>
<evidence type="ECO:0000256" key="4">
    <source>
        <dbReference type="ARBA" id="ARBA00022692"/>
    </source>
</evidence>
<dbReference type="PANTHER" id="PTHR23501">
    <property type="entry name" value="MAJOR FACILITATOR SUPERFAMILY"/>
    <property type="match status" value="1"/>
</dbReference>
<dbReference type="Gene3D" id="1.20.1250.20">
    <property type="entry name" value="MFS general substrate transporter like domains"/>
    <property type="match status" value="1"/>
</dbReference>
<accession>A0A410P5Y3</accession>
<evidence type="ECO:0000256" key="2">
    <source>
        <dbReference type="ARBA" id="ARBA00022448"/>
    </source>
</evidence>
<dbReference type="PRINTS" id="PR01036">
    <property type="entry name" value="TCRTETB"/>
</dbReference>
<evidence type="ECO:0000313" key="10">
    <source>
        <dbReference type="Proteomes" id="UP000287243"/>
    </source>
</evidence>
<feature type="transmembrane region" description="Helical" evidence="7">
    <location>
        <begin position="488"/>
        <end position="506"/>
    </location>
</feature>
<feature type="domain" description="Major facilitator superfamily (MFS) profile" evidence="8">
    <location>
        <begin position="15"/>
        <end position="511"/>
    </location>
</feature>
<feature type="transmembrane region" description="Helical" evidence="7">
    <location>
        <begin position="367"/>
        <end position="390"/>
    </location>
</feature>
<sequence length="522" mass="58310">MVAESPAHGSNKWMVTTAVMLGAFLSVMDTSIVNVALPYMMGNFAETLSAITWIATIYTIAAIIVITMTGWLSALMGRKNLYLFSFILFTIGSVLCGTAKTFPQMLIYRIIQGIGGGALIPISQAILRETFPRKQHGMAMAIFGMGIVLAPALGPIVGGWLIDHYGWPWIFYINIPISLVGIWMVYHYVHDPEYLKRGIKKVDWFGISFLMVGLTALQIVLERGQEKNWFDSTFIITWSIVSVVALLALIFWELWTDEPVVNLRILRNVPFAIGFTVVGIYGIALYGTTFILPQLTQSLLGYSAYQSGLTLLPRALTLFIFMPLAGRLYNHIDAKKMIILGIGVSCWSYALLGHLSLNIAFESLVPILLLMGAGMAFVFVPLSTVSLITIPNKDMTNATSLYTLMQRIGGNVGYAVTVTILQRRMQFHRSHLVENISASHGRFLDIYHMFTGYLHKNGYGPVSDRLGTFSFIDHLINRQSTMLSYNDLSWIFMLMFAFVTLFILFLPHSRTVKSTDEVALID</sequence>
<keyword evidence="10" id="KW-1185">Reference proteome</keyword>
<dbReference type="EMBL" id="CP019384">
    <property type="protein sequence ID" value="QAT17570.1"/>
    <property type="molecule type" value="Genomic_DNA"/>
</dbReference>
<dbReference type="InterPro" id="IPR020846">
    <property type="entry name" value="MFS_dom"/>
</dbReference>
<feature type="transmembrane region" description="Helical" evidence="7">
    <location>
        <begin position="168"/>
        <end position="189"/>
    </location>
</feature>
<reference evidence="9 10" key="1">
    <citation type="submission" date="2017-01" db="EMBL/GenBank/DDBJ databases">
        <title>First insights into the biology of 'candidatus Vampirococcus archaeovorus'.</title>
        <authorList>
            <person name="Kizina J."/>
            <person name="Jordan S."/>
            <person name="Stueber K."/>
            <person name="Reinhardt R."/>
            <person name="Harder J."/>
        </authorList>
    </citation>
    <scope>NUCLEOTIDE SEQUENCE [LARGE SCALE GENOMIC DNA]</scope>
    <source>
        <strain evidence="9 10">LiM</strain>
    </source>
</reference>
<dbReference type="InterPro" id="IPR011701">
    <property type="entry name" value="MFS"/>
</dbReference>
<organism evidence="9 10">
    <name type="scientific">Velamenicoccus archaeovorus</name>
    <dbReference type="NCBI Taxonomy" id="1930593"/>
    <lineage>
        <taxon>Bacteria</taxon>
        <taxon>Pseudomonadati</taxon>
        <taxon>Candidatus Omnitrophota</taxon>
        <taxon>Candidatus Velamenicoccus</taxon>
    </lineage>
</organism>
<dbReference type="SUPFAM" id="SSF103473">
    <property type="entry name" value="MFS general substrate transporter"/>
    <property type="match status" value="1"/>
</dbReference>
<comment type="subcellular location">
    <subcellularLocation>
        <location evidence="1">Cell membrane</location>
        <topology evidence="1">Multi-pass membrane protein</topology>
    </subcellularLocation>
</comment>
<gene>
    <name evidence="9" type="ORF">BU251_07490</name>
</gene>
<feature type="transmembrane region" description="Helical" evidence="7">
    <location>
        <begin position="12"/>
        <end position="39"/>
    </location>
</feature>
<dbReference type="Pfam" id="PF07690">
    <property type="entry name" value="MFS_1"/>
    <property type="match status" value="1"/>
</dbReference>
<dbReference type="AlphaFoldDB" id="A0A410P5Y3"/>